<evidence type="ECO:0000313" key="2">
    <source>
        <dbReference type="Proteomes" id="UP000271098"/>
    </source>
</evidence>
<evidence type="ECO:0000313" key="1">
    <source>
        <dbReference type="EMBL" id="VDN34241.1"/>
    </source>
</evidence>
<dbReference type="WBParaSite" id="GPUH_0001965501-mRNA-1">
    <property type="protein sequence ID" value="GPUH_0001965501-mRNA-1"/>
    <property type="gene ID" value="GPUH_0001965501"/>
</dbReference>
<gene>
    <name evidence="1" type="ORF">GPUH_LOCUS19629</name>
</gene>
<dbReference type="Proteomes" id="UP000271098">
    <property type="component" value="Unassembled WGS sequence"/>
</dbReference>
<dbReference type="EMBL" id="UYRT01088856">
    <property type="protein sequence ID" value="VDN34241.1"/>
    <property type="molecule type" value="Genomic_DNA"/>
</dbReference>
<dbReference type="AlphaFoldDB" id="A0A183EF89"/>
<protein>
    <submittedName>
        <fullName evidence="3">Secreted protein</fullName>
    </submittedName>
</protein>
<reference evidence="1 2" key="2">
    <citation type="submission" date="2018-11" db="EMBL/GenBank/DDBJ databases">
        <authorList>
            <consortium name="Pathogen Informatics"/>
        </authorList>
    </citation>
    <scope>NUCLEOTIDE SEQUENCE [LARGE SCALE GENOMIC DNA]</scope>
</reference>
<keyword evidence="2" id="KW-1185">Reference proteome</keyword>
<proteinExistence type="predicted"/>
<reference evidence="3" key="1">
    <citation type="submission" date="2016-06" db="UniProtKB">
        <authorList>
            <consortium name="WormBaseParasite"/>
        </authorList>
    </citation>
    <scope>IDENTIFICATION</scope>
</reference>
<accession>A0A183EF89</accession>
<name>A0A183EF89_9BILA</name>
<organism evidence="3">
    <name type="scientific">Gongylonema pulchrum</name>
    <dbReference type="NCBI Taxonomy" id="637853"/>
    <lineage>
        <taxon>Eukaryota</taxon>
        <taxon>Metazoa</taxon>
        <taxon>Ecdysozoa</taxon>
        <taxon>Nematoda</taxon>
        <taxon>Chromadorea</taxon>
        <taxon>Rhabditida</taxon>
        <taxon>Spirurina</taxon>
        <taxon>Spiruromorpha</taxon>
        <taxon>Spiruroidea</taxon>
        <taxon>Gongylonematidae</taxon>
        <taxon>Gongylonema</taxon>
    </lineage>
</organism>
<evidence type="ECO:0000313" key="3">
    <source>
        <dbReference type="WBParaSite" id="GPUH_0001965501-mRNA-1"/>
    </source>
</evidence>
<sequence length="72" mass="7929">MRVSLLSALLANTPMRHGVKINSRLSLLVNEMVVPSSLICLCSESMNKDVEALEDSEALILICKQFDVPPNM</sequence>